<gene>
    <name evidence="1" type="ORF">LCGC14_1200780</name>
</gene>
<protein>
    <submittedName>
        <fullName evidence="1">Uncharacterized protein</fullName>
    </submittedName>
</protein>
<proteinExistence type="predicted"/>
<accession>A0A0F9LH00</accession>
<evidence type="ECO:0000313" key="1">
    <source>
        <dbReference type="EMBL" id="KKM94209.1"/>
    </source>
</evidence>
<dbReference type="AlphaFoldDB" id="A0A0F9LH00"/>
<reference evidence="1" key="1">
    <citation type="journal article" date="2015" name="Nature">
        <title>Complex archaea that bridge the gap between prokaryotes and eukaryotes.</title>
        <authorList>
            <person name="Spang A."/>
            <person name="Saw J.H."/>
            <person name="Jorgensen S.L."/>
            <person name="Zaremba-Niedzwiedzka K."/>
            <person name="Martijn J."/>
            <person name="Lind A.E."/>
            <person name="van Eijk R."/>
            <person name="Schleper C."/>
            <person name="Guy L."/>
            <person name="Ettema T.J."/>
        </authorList>
    </citation>
    <scope>NUCLEOTIDE SEQUENCE</scope>
</reference>
<organism evidence="1">
    <name type="scientific">marine sediment metagenome</name>
    <dbReference type="NCBI Taxonomy" id="412755"/>
    <lineage>
        <taxon>unclassified sequences</taxon>
        <taxon>metagenomes</taxon>
        <taxon>ecological metagenomes</taxon>
    </lineage>
</organism>
<name>A0A0F9LH00_9ZZZZ</name>
<sequence>MADKIINIPSSYERRWYSKTHRRQYIHTSWLERLGEIALQGVADQDPKGFKLTRAILNHLEANQDFYKEAI</sequence>
<dbReference type="EMBL" id="LAZR01006169">
    <property type="protein sequence ID" value="KKM94209.1"/>
    <property type="molecule type" value="Genomic_DNA"/>
</dbReference>
<comment type="caution">
    <text evidence="1">The sequence shown here is derived from an EMBL/GenBank/DDBJ whole genome shotgun (WGS) entry which is preliminary data.</text>
</comment>